<feature type="transmembrane region" description="Helical" evidence="7">
    <location>
        <begin position="230"/>
        <end position="251"/>
    </location>
</feature>
<reference evidence="9 10" key="2">
    <citation type="journal article" date="2014" name="Genome Announc.">
        <title>Complete Genome Sequence of Coprothermobacter proteolyticus DSM 5265.</title>
        <authorList>
            <person name="Alexiev A."/>
            <person name="Coil D.A."/>
            <person name="Badger J.H."/>
            <person name="Enticknap J."/>
            <person name="Ward N."/>
            <person name="Robb F.T."/>
            <person name="Eisen J.A."/>
        </authorList>
    </citation>
    <scope>NUCLEOTIDE SEQUENCE [LARGE SCALE GENOMIC DNA]</scope>
    <source>
        <strain evidence="10">ATCC 35245 / DSM 5265 / OCM 4 / BT</strain>
    </source>
</reference>
<dbReference type="EMBL" id="CP001145">
    <property type="protein sequence ID" value="ACI17979.1"/>
    <property type="molecule type" value="Genomic_DNA"/>
</dbReference>
<protein>
    <submittedName>
        <fullName evidence="9">Permeases of the major facilitator superfamily</fullName>
    </submittedName>
</protein>
<keyword evidence="10" id="KW-1185">Reference proteome</keyword>
<organism evidence="9 10">
    <name type="scientific">Coprothermobacter proteolyticus (strain ATCC 35245 / DSM 5265 / OCM 4 / BT)</name>
    <dbReference type="NCBI Taxonomy" id="309798"/>
    <lineage>
        <taxon>Bacteria</taxon>
        <taxon>Pseudomonadati</taxon>
        <taxon>Coprothermobacterota</taxon>
        <taxon>Coprothermobacteria</taxon>
        <taxon>Coprothermobacterales</taxon>
        <taxon>Coprothermobacteraceae</taxon>
        <taxon>Coprothermobacter</taxon>
    </lineage>
</organism>
<feature type="transmembrane region" description="Helical" evidence="7">
    <location>
        <begin position="87"/>
        <end position="111"/>
    </location>
</feature>
<name>B5Y6Y6_COPPD</name>
<evidence type="ECO:0000256" key="4">
    <source>
        <dbReference type="ARBA" id="ARBA00022692"/>
    </source>
</evidence>
<dbReference type="OrthoDB" id="9775268at2"/>
<evidence type="ECO:0000256" key="7">
    <source>
        <dbReference type="SAM" id="Phobius"/>
    </source>
</evidence>
<dbReference type="RefSeq" id="WP_012544630.1">
    <property type="nucleotide sequence ID" value="NC_011295.1"/>
</dbReference>
<feature type="transmembrane region" description="Helical" evidence="7">
    <location>
        <begin position="168"/>
        <end position="197"/>
    </location>
</feature>
<proteinExistence type="predicted"/>
<feature type="domain" description="Major facilitator superfamily (MFS) profile" evidence="8">
    <location>
        <begin position="15"/>
        <end position="408"/>
    </location>
</feature>
<evidence type="ECO:0000256" key="2">
    <source>
        <dbReference type="ARBA" id="ARBA00022448"/>
    </source>
</evidence>
<dbReference type="InterPro" id="IPR010290">
    <property type="entry name" value="TM_effector"/>
</dbReference>
<dbReference type="SUPFAM" id="SSF103473">
    <property type="entry name" value="MFS general substrate transporter"/>
    <property type="match status" value="1"/>
</dbReference>
<feature type="transmembrane region" description="Helical" evidence="7">
    <location>
        <begin position="354"/>
        <end position="372"/>
    </location>
</feature>
<feature type="transmembrane region" description="Helical" evidence="7">
    <location>
        <begin position="53"/>
        <end position="75"/>
    </location>
</feature>
<keyword evidence="4 7" id="KW-0812">Transmembrane</keyword>
<evidence type="ECO:0000259" key="8">
    <source>
        <dbReference type="PROSITE" id="PS50850"/>
    </source>
</evidence>
<evidence type="ECO:0000256" key="5">
    <source>
        <dbReference type="ARBA" id="ARBA00022989"/>
    </source>
</evidence>
<dbReference type="HOGENOM" id="CLU_034180_11_2_9"/>
<feature type="transmembrane region" description="Helical" evidence="7">
    <location>
        <begin position="324"/>
        <end position="342"/>
    </location>
</feature>
<reference evidence="10" key="1">
    <citation type="submission" date="2008-08" db="EMBL/GenBank/DDBJ databases">
        <title>The complete genome sequence of Coprothermobacter proteolyticus strain ATCC 5245 / DSM 5265 / BT.</title>
        <authorList>
            <person name="Dodson R.J."/>
            <person name="Durkin A.S."/>
            <person name="Wu M."/>
            <person name="Eisen J."/>
            <person name="Sutton G."/>
        </authorList>
    </citation>
    <scope>NUCLEOTIDE SEQUENCE [LARGE SCALE GENOMIC DNA]</scope>
    <source>
        <strain evidence="10">ATCC 35245 / DSM 5265 / OCM 4 / BT</strain>
    </source>
</reference>
<dbReference type="Pfam" id="PF05977">
    <property type="entry name" value="MFS_3"/>
    <property type="match status" value="1"/>
</dbReference>
<feature type="transmembrane region" description="Helical" evidence="7">
    <location>
        <begin position="21"/>
        <end position="41"/>
    </location>
</feature>
<evidence type="ECO:0000256" key="1">
    <source>
        <dbReference type="ARBA" id="ARBA00004651"/>
    </source>
</evidence>
<dbReference type="PANTHER" id="PTHR23513:SF11">
    <property type="entry name" value="STAPHYLOFERRIN A TRANSPORTER"/>
    <property type="match status" value="1"/>
</dbReference>
<dbReference type="STRING" id="309798.COPRO5265_0163"/>
<feature type="transmembrane region" description="Helical" evidence="7">
    <location>
        <begin position="263"/>
        <end position="284"/>
    </location>
</feature>
<dbReference type="InterPro" id="IPR020846">
    <property type="entry name" value="MFS_dom"/>
</dbReference>
<keyword evidence="2" id="KW-0813">Transport</keyword>
<accession>B5Y6Y6</accession>
<dbReference type="GO" id="GO:0005886">
    <property type="term" value="C:plasma membrane"/>
    <property type="evidence" value="ECO:0007669"/>
    <property type="project" value="UniProtKB-SubCell"/>
</dbReference>
<dbReference type="PANTHER" id="PTHR23513">
    <property type="entry name" value="INTEGRAL MEMBRANE EFFLUX PROTEIN-RELATED"/>
    <property type="match status" value="1"/>
</dbReference>
<dbReference type="GO" id="GO:0022857">
    <property type="term" value="F:transmembrane transporter activity"/>
    <property type="evidence" value="ECO:0007669"/>
    <property type="project" value="InterPro"/>
</dbReference>
<keyword evidence="3" id="KW-1003">Cell membrane</keyword>
<dbReference type="PROSITE" id="PS50850">
    <property type="entry name" value="MFS"/>
    <property type="match status" value="1"/>
</dbReference>
<evidence type="ECO:0000313" key="10">
    <source>
        <dbReference type="Proteomes" id="UP000001732"/>
    </source>
</evidence>
<dbReference type="Gene3D" id="1.20.1250.20">
    <property type="entry name" value="MFS general substrate transporter like domains"/>
    <property type="match status" value="1"/>
</dbReference>
<dbReference type="CDD" id="cd06173">
    <property type="entry name" value="MFS_MefA_like"/>
    <property type="match status" value="1"/>
</dbReference>
<dbReference type="AlphaFoldDB" id="B5Y6Y6"/>
<feature type="transmembrane region" description="Helical" evidence="7">
    <location>
        <begin position="296"/>
        <end position="318"/>
    </location>
</feature>
<evidence type="ECO:0000313" key="9">
    <source>
        <dbReference type="EMBL" id="ACI17979.1"/>
    </source>
</evidence>
<dbReference type="KEGG" id="cpo:COPRO5265_0163"/>
<keyword evidence="5 7" id="KW-1133">Transmembrane helix</keyword>
<sequence>MNEKWLDRLYRTFPALSYRNFRLFWFGQAVSLIGTWIQNVGQGWLVLELTNNSAYMLGIVTMLQTLPVLLLSLVAGAFVERFPKRNVLLVTQSCFGILAAVLATLTLFGVVKYWHVLVLATLLGLTNTFDMPARQALYAEIVDKKDLTSAISMNSMIFNLARIVGPSVAAFLIAALGIAICFYLNALSFVAVIAGLYMMDISHIHLQPSGRSAMKDIMAGLKYVRTRPSIMFPLIMMGTLSLLAMNFNILVPTLAKVQLNIGVTGYGTLMTFMGLGAFLISLYLSAVGSRGGINHIYWFGAYGLSLSLLALSISRSAFFAELSLFLSGICMQAFNTLSNTAIQINSEDEFRGRVMSLYSLMFVGVAPFGSYFSGWIAQNLGVNWAFGISGVLSLILVMVISIFWSASLKRQPI</sequence>
<comment type="subcellular location">
    <subcellularLocation>
        <location evidence="1">Cell membrane</location>
        <topology evidence="1">Multi-pass membrane protein</topology>
    </subcellularLocation>
</comment>
<gene>
    <name evidence="9" type="primary">proP1</name>
    <name evidence="9" type="ordered locus">COPRO5265_0163</name>
</gene>
<feature type="transmembrane region" description="Helical" evidence="7">
    <location>
        <begin position="384"/>
        <end position="406"/>
    </location>
</feature>
<dbReference type="Proteomes" id="UP000001732">
    <property type="component" value="Chromosome"/>
</dbReference>
<evidence type="ECO:0000256" key="6">
    <source>
        <dbReference type="ARBA" id="ARBA00023136"/>
    </source>
</evidence>
<keyword evidence="6 7" id="KW-0472">Membrane</keyword>
<dbReference type="InterPro" id="IPR036259">
    <property type="entry name" value="MFS_trans_sf"/>
</dbReference>
<evidence type="ECO:0000256" key="3">
    <source>
        <dbReference type="ARBA" id="ARBA00022475"/>
    </source>
</evidence>
<dbReference type="eggNOG" id="COG2814">
    <property type="taxonomic scope" value="Bacteria"/>
</dbReference>